<sequence>MKAIAVIPGKPGSMHLREVPKPSLDQIPGGRGVLVRVLRVGVDGTDKEINAAEYGAAPPGDDYLIIGHEGFGRVQAVGANVTELVAGDYVVATVRRPGHSIYDVIGTNDMTTDDTYYERGINLRHGYLAEYYVDDAEFIVKIPMGLKQVGVLLEPTTVVEKGIAQAFEIQRRLRVWKPKKAAVLGAGTIGLLATMALRLRGLDVTVFGRTPRPNLNSDLLEALGARYLSTVDVPVIEGAKQFGPFDLMFEATGFSPIVFESMQALGKNGVLVLSSVTGGDRKVEVPADRINLEFVLGNKVMVGTVNANREYFELGVKDLAQCEAQFPGWLAKLMTHPVKGLEHWQQLLDTLTHGKNAIKVYCEVADLG</sequence>
<dbReference type="SUPFAM" id="SSF50129">
    <property type="entry name" value="GroES-like"/>
    <property type="match status" value="1"/>
</dbReference>
<dbReference type="Gene3D" id="3.40.50.720">
    <property type="entry name" value="NAD(P)-binding Rossmann-like Domain"/>
    <property type="match status" value="1"/>
</dbReference>
<comment type="cofactor">
    <cofactor evidence="1">
        <name>Zn(2+)</name>
        <dbReference type="ChEBI" id="CHEBI:29105"/>
    </cofactor>
</comment>
<name>A0A849SW16_UNCEI</name>
<dbReference type="InterPro" id="IPR031640">
    <property type="entry name" value="Glu_dehyd_C"/>
</dbReference>
<evidence type="ECO:0000256" key="4">
    <source>
        <dbReference type="ARBA" id="ARBA00023002"/>
    </source>
</evidence>
<proteinExistence type="predicted"/>
<dbReference type="CDD" id="cd08230">
    <property type="entry name" value="glucose_DH"/>
    <property type="match status" value="1"/>
</dbReference>
<dbReference type="InterPro" id="IPR002328">
    <property type="entry name" value="ADH_Zn_CS"/>
</dbReference>
<evidence type="ECO:0000256" key="3">
    <source>
        <dbReference type="ARBA" id="ARBA00022833"/>
    </source>
</evidence>
<dbReference type="Gene3D" id="3.90.180.10">
    <property type="entry name" value="Medium-chain alcohol dehydrogenases, catalytic domain"/>
    <property type="match status" value="1"/>
</dbReference>
<dbReference type="PROSITE" id="PS00059">
    <property type="entry name" value="ADH_ZINC"/>
    <property type="match status" value="1"/>
</dbReference>
<keyword evidence="4" id="KW-0560">Oxidoreductase</keyword>
<dbReference type="GO" id="GO:0008270">
    <property type="term" value="F:zinc ion binding"/>
    <property type="evidence" value="ECO:0007669"/>
    <property type="project" value="InterPro"/>
</dbReference>
<organism evidence="7 8">
    <name type="scientific">Eiseniibacteriota bacterium</name>
    <dbReference type="NCBI Taxonomy" id="2212470"/>
    <lineage>
        <taxon>Bacteria</taxon>
        <taxon>Candidatus Eiseniibacteriota</taxon>
    </lineage>
</organism>
<dbReference type="SUPFAM" id="SSF51735">
    <property type="entry name" value="NAD(P)-binding Rossmann-fold domains"/>
    <property type="match status" value="1"/>
</dbReference>
<keyword evidence="3" id="KW-0862">Zinc</keyword>
<feature type="domain" description="Glucose dehydrogenase C-terminal" evidence="6">
    <location>
        <begin position="148"/>
        <end position="360"/>
    </location>
</feature>
<dbReference type="GO" id="GO:0016491">
    <property type="term" value="F:oxidoreductase activity"/>
    <property type="evidence" value="ECO:0007669"/>
    <property type="project" value="UniProtKB-KW"/>
</dbReference>
<dbReference type="InterPro" id="IPR011032">
    <property type="entry name" value="GroES-like_sf"/>
</dbReference>
<evidence type="ECO:0000256" key="1">
    <source>
        <dbReference type="ARBA" id="ARBA00001947"/>
    </source>
</evidence>
<evidence type="ECO:0000259" key="6">
    <source>
        <dbReference type="Pfam" id="PF16912"/>
    </source>
</evidence>
<dbReference type="EMBL" id="JABFRW010000201">
    <property type="protein sequence ID" value="NOT35550.1"/>
    <property type="molecule type" value="Genomic_DNA"/>
</dbReference>
<dbReference type="InterPro" id="IPR036291">
    <property type="entry name" value="NAD(P)-bd_dom_sf"/>
</dbReference>
<feature type="domain" description="Alcohol dehydrogenase-like N-terminal" evidence="5">
    <location>
        <begin position="32"/>
        <end position="143"/>
    </location>
</feature>
<dbReference type="Pfam" id="PF16912">
    <property type="entry name" value="Glu_dehyd_C"/>
    <property type="match status" value="1"/>
</dbReference>
<comment type="caution">
    <text evidence="7">The sequence shown here is derived from an EMBL/GenBank/DDBJ whole genome shotgun (WGS) entry which is preliminary data.</text>
</comment>
<dbReference type="Proteomes" id="UP000580839">
    <property type="component" value="Unassembled WGS sequence"/>
</dbReference>
<dbReference type="InterPro" id="IPR013154">
    <property type="entry name" value="ADH-like_N"/>
</dbReference>
<evidence type="ECO:0000259" key="5">
    <source>
        <dbReference type="Pfam" id="PF08240"/>
    </source>
</evidence>
<dbReference type="Pfam" id="PF08240">
    <property type="entry name" value="ADH_N"/>
    <property type="match status" value="1"/>
</dbReference>
<dbReference type="AlphaFoldDB" id="A0A849SW16"/>
<gene>
    <name evidence="7" type="ORF">HOP12_15505</name>
</gene>
<evidence type="ECO:0000313" key="8">
    <source>
        <dbReference type="Proteomes" id="UP000580839"/>
    </source>
</evidence>
<protein>
    <submittedName>
        <fullName evidence="7">Glucose 1-dehydrogenase</fullName>
    </submittedName>
</protein>
<evidence type="ECO:0000256" key="2">
    <source>
        <dbReference type="ARBA" id="ARBA00022723"/>
    </source>
</evidence>
<evidence type="ECO:0000313" key="7">
    <source>
        <dbReference type="EMBL" id="NOT35550.1"/>
    </source>
</evidence>
<keyword evidence="2" id="KW-0479">Metal-binding</keyword>
<accession>A0A849SW16</accession>
<dbReference type="PANTHER" id="PTHR43189">
    <property type="entry name" value="ZINC-TYPE ALCOHOL DEHYDROGENASE-LIKE PROTEIN C1198.01-RELATED"/>
    <property type="match status" value="1"/>
</dbReference>
<dbReference type="PANTHER" id="PTHR43189:SF2">
    <property type="entry name" value="GLUCOSE 1-DEHYDROGENASE"/>
    <property type="match status" value="1"/>
</dbReference>
<reference evidence="7 8" key="1">
    <citation type="submission" date="2020-04" db="EMBL/GenBank/DDBJ databases">
        <title>Metagenomic profiling of ammonia- and methane-oxidizing microorganisms in a Dutch drinking water treatment plant.</title>
        <authorList>
            <person name="Poghosyan L."/>
            <person name="Leucker S."/>
        </authorList>
    </citation>
    <scope>NUCLEOTIDE SEQUENCE [LARGE SCALE GENOMIC DNA]</scope>
    <source>
        <strain evidence="7">S-RSF-IL-03</strain>
    </source>
</reference>